<name>A0A246BF43_9DEIO</name>
<proteinExistence type="predicted"/>
<reference evidence="2 3" key="1">
    <citation type="submission" date="2017-05" db="EMBL/GenBank/DDBJ databases">
        <title>De novo genome assembly of Deniococcus indicus strain DR1.</title>
        <authorList>
            <person name="Chauhan D."/>
            <person name="Yennamalli R.M."/>
            <person name="Priyadarshini R."/>
        </authorList>
    </citation>
    <scope>NUCLEOTIDE SEQUENCE [LARGE SCALE GENOMIC DNA]</scope>
    <source>
        <strain evidence="2 3">DR1</strain>
    </source>
</reference>
<organism evidence="2 3">
    <name type="scientific">Deinococcus indicus</name>
    <dbReference type="NCBI Taxonomy" id="223556"/>
    <lineage>
        <taxon>Bacteria</taxon>
        <taxon>Thermotogati</taxon>
        <taxon>Deinococcota</taxon>
        <taxon>Deinococci</taxon>
        <taxon>Deinococcales</taxon>
        <taxon>Deinococcaceae</taxon>
        <taxon>Deinococcus</taxon>
    </lineage>
</organism>
<dbReference type="Proteomes" id="UP000197208">
    <property type="component" value="Unassembled WGS sequence"/>
</dbReference>
<dbReference type="OrthoDB" id="69092at2"/>
<dbReference type="RefSeq" id="WP_088249886.1">
    <property type="nucleotide sequence ID" value="NZ_BNAM01000001.1"/>
</dbReference>
<protein>
    <recommendedName>
        <fullName evidence="1">Roadblock/LAMTOR2 domain-containing protein</fullName>
    </recommendedName>
</protein>
<sequence>MIEALMDVRGVRHTALVASDGRVVARAGLSEEQLNAELTLVAASRAVIGSLQANLNTGHWQELLLDLDGGPVLFTPHGDQILLTAFDEVASLGRVRFAVRRLLGTA</sequence>
<gene>
    <name evidence="2" type="ORF">CBQ26_17325</name>
</gene>
<evidence type="ECO:0000259" key="1">
    <source>
        <dbReference type="SMART" id="SM00960"/>
    </source>
</evidence>
<accession>A0A246BF43</accession>
<evidence type="ECO:0000313" key="3">
    <source>
        <dbReference type="Proteomes" id="UP000197208"/>
    </source>
</evidence>
<dbReference type="InterPro" id="IPR004942">
    <property type="entry name" value="Roadblock/LAMTOR2_dom"/>
</dbReference>
<dbReference type="AlphaFoldDB" id="A0A246BF43"/>
<dbReference type="SUPFAM" id="SSF103196">
    <property type="entry name" value="Roadblock/LC7 domain"/>
    <property type="match status" value="1"/>
</dbReference>
<evidence type="ECO:0000313" key="2">
    <source>
        <dbReference type="EMBL" id="OWL93842.1"/>
    </source>
</evidence>
<comment type="caution">
    <text evidence="2">The sequence shown here is derived from an EMBL/GenBank/DDBJ whole genome shotgun (WGS) entry which is preliminary data.</text>
</comment>
<dbReference type="EMBL" id="NHMK01000030">
    <property type="protein sequence ID" value="OWL93842.1"/>
    <property type="molecule type" value="Genomic_DNA"/>
</dbReference>
<dbReference type="Gene3D" id="3.30.450.30">
    <property type="entry name" value="Dynein light chain 2a, cytoplasmic"/>
    <property type="match status" value="1"/>
</dbReference>
<dbReference type="Pfam" id="PF03259">
    <property type="entry name" value="Robl_LC7"/>
    <property type="match status" value="1"/>
</dbReference>
<feature type="domain" description="Roadblock/LAMTOR2" evidence="1">
    <location>
        <begin position="1"/>
        <end position="86"/>
    </location>
</feature>
<dbReference type="SMART" id="SM00960">
    <property type="entry name" value="Robl_LC7"/>
    <property type="match status" value="1"/>
</dbReference>
<keyword evidence="3" id="KW-1185">Reference proteome</keyword>